<comment type="caution">
    <text evidence="1">The sequence shown here is derived from an EMBL/GenBank/DDBJ whole genome shotgun (WGS) entry which is preliminary data.</text>
</comment>
<dbReference type="RefSeq" id="WP_377246768.1">
    <property type="nucleotide sequence ID" value="NZ_JBHLXP010000005.1"/>
</dbReference>
<dbReference type="EMBL" id="JBHLXP010000005">
    <property type="protein sequence ID" value="MFC0049941.1"/>
    <property type="molecule type" value="Genomic_DNA"/>
</dbReference>
<name>A0ABV6BGD5_9GAMM</name>
<evidence type="ECO:0000313" key="1">
    <source>
        <dbReference type="EMBL" id="MFC0049941.1"/>
    </source>
</evidence>
<protein>
    <submittedName>
        <fullName evidence="1">Glycosyltransferase</fullName>
    </submittedName>
</protein>
<dbReference type="Gene3D" id="3.40.50.2000">
    <property type="entry name" value="Glycogen Phosphorylase B"/>
    <property type="match status" value="1"/>
</dbReference>
<evidence type="ECO:0000313" key="2">
    <source>
        <dbReference type="Proteomes" id="UP001589813"/>
    </source>
</evidence>
<accession>A0ABV6BGD5</accession>
<dbReference type="SUPFAM" id="SSF53756">
    <property type="entry name" value="UDP-Glycosyltransferase/glycogen phosphorylase"/>
    <property type="match status" value="1"/>
</dbReference>
<keyword evidence="2" id="KW-1185">Reference proteome</keyword>
<sequence>MPLLLVLGYVWPEPNSSAAGWRMLSLLQLYRQQGFRIIFASAAEKSPHRFDLSNWGIEEASVALNCQSFAAQLQQWQPAVVLFDRFMLEEQFGWWVDDVCPQALKLLDSEDLHCLRFARQQAFSANRAVTAADLRSELAMREVAAILRCDLTLTISMAEHRLLTEFYQVPVSQLLYCPFLLDDVTVDTSVTFATRRHISFIGNFRHEPNWQAVLRLKQLWPALRARLPGVELHIYGAYPPPKATQLHAPKQGFFIKGWADHAAEAFHDYRLCLAPLSFGAGLKGKIIDAMRYGTPVVTTEIGAEGISQQPGFIDFPGAIADEDTALLDAAVALYQQQELWKQAQDKAPSCLAQFSAELLQPQLWQRIAAVQQQLSSHRSEAFLGSMLKYHHHRSTKFMAQWIEAKNKLAAQESQECSDVK</sequence>
<proteinExistence type="predicted"/>
<dbReference type="Pfam" id="PF13692">
    <property type="entry name" value="Glyco_trans_1_4"/>
    <property type="match status" value="1"/>
</dbReference>
<dbReference type="Proteomes" id="UP001589813">
    <property type="component" value="Unassembled WGS sequence"/>
</dbReference>
<organism evidence="1 2">
    <name type="scientific">Rheinheimera tilapiae</name>
    <dbReference type="NCBI Taxonomy" id="875043"/>
    <lineage>
        <taxon>Bacteria</taxon>
        <taxon>Pseudomonadati</taxon>
        <taxon>Pseudomonadota</taxon>
        <taxon>Gammaproteobacteria</taxon>
        <taxon>Chromatiales</taxon>
        <taxon>Chromatiaceae</taxon>
        <taxon>Rheinheimera</taxon>
    </lineage>
</organism>
<gene>
    <name evidence="1" type="ORF">ACFFJP_16690</name>
</gene>
<reference evidence="1 2" key="1">
    <citation type="submission" date="2024-09" db="EMBL/GenBank/DDBJ databases">
        <authorList>
            <person name="Sun Q."/>
            <person name="Mori K."/>
        </authorList>
    </citation>
    <scope>NUCLEOTIDE SEQUENCE [LARGE SCALE GENOMIC DNA]</scope>
    <source>
        <strain evidence="1 2">KCTC 23315</strain>
    </source>
</reference>